<keyword evidence="1" id="KW-1133">Transmembrane helix</keyword>
<dbReference type="AlphaFoldDB" id="A0ABD5PLS4"/>
<protein>
    <submittedName>
        <fullName evidence="2">Uncharacterized protein</fullName>
    </submittedName>
</protein>
<name>A0ABD5PLS4_9EURY</name>
<dbReference type="Proteomes" id="UP001595898">
    <property type="component" value="Unassembled WGS sequence"/>
</dbReference>
<keyword evidence="3" id="KW-1185">Reference proteome</keyword>
<keyword evidence="1" id="KW-0472">Membrane</keyword>
<sequence>MDSETASRRSKLGLAGLASLCCVGPGTAAVTGGLTVGGLGGGLAPVAVTALVLAVGAIVVRRRTGCSTCESGES</sequence>
<organism evidence="2 3">
    <name type="scientific">Halosolutus amylolyticus</name>
    <dbReference type="NCBI Taxonomy" id="2932267"/>
    <lineage>
        <taxon>Archaea</taxon>
        <taxon>Methanobacteriati</taxon>
        <taxon>Methanobacteriota</taxon>
        <taxon>Stenosarchaea group</taxon>
        <taxon>Halobacteria</taxon>
        <taxon>Halobacteriales</taxon>
        <taxon>Natrialbaceae</taxon>
        <taxon>Halosolutus</taxon>
    </lineage>
</organism>
<evidence type="ECO:0000313" key="3">
    <source>
        <dbReference type="Proteomes" id="UP001595898"/>
    </source>
</evidence>
<reference evidence="2 3" key="1">
    <citation type="journal article" date="2019" name="Int. J. Syst. Evol. Microbiol.">
        <title>The Global Catalogue of Microorganisms (GCM) 10K type strain sequencing project: providing services to taxonomists for standard genome sequencing and annotation.</title>
        <authorList>
            <consortium name="The Broad Institute Genomics Platform"/>
            <consortium name="The Broad Institute Genome Sequencing Center for Infectious Disease"/>
            <person name="Wu L."/>
            <person name="Ma J."/>
        </authorList>
    </citation>
    <scope>NUCLEOTIDE SEQUENCE [LARGE SCALE GENOMIC DNA]</scope>
    <source>
        <strain evidence="2 3">WLHS5</strain>
    </source>
</reference>
<feature type="transmembrane region" description="Helical" evidence="1">
    <location>
        <begin position="38"/>
        <end position="60"/>
    </location>
</feature>
<evidence type="ECO:0000256" key="1">
    <source>
        <dbReference type="SAM" id="Phobius"/>
    </source>
</evidence>
<dbReference type="EMBL" id="JBHSFA010000002">
    <property type="protein sequence ID" value="MFC4541357.1"/>
    <property type="molecule type" value="Genomic_DNA"/>
</dbReference>
<proteinExistence type="predicted"/>
<comment type="caution">
    <text evidence="2">The sequence shown here is derived from an EMBL/GenBank/DDBJ whole genome shotgun (WGS) entry which is preliminary data.</text>
</comment>
<dbReference type="RefSeq" id="WP_250139490.1">
    <property type="nucleotide sequence ID" value="NZ_JALIQP010000001.1"/>
</dbReference>
<accession>A0ABD5PLS4</accession>
<evidence type="ECO:0000313" key="2">
    <source>
        <dbReference type="EMBL" id="MFC4541357.1"/>
    </source>
</evidence>
<gene>
    <name evidence="2" type="ORF">ACFO5R_05390</name>
</gene>
<keyword evidence="1" id="KW-0812">Transmembrane</keyword>